<dbReference type="RefSeq" id="WP_188969158.1">
    <property type="nucleotide sequence ID" value="NZ_BMKW01000009.1"/>
</dbReference>
<dbReference type="PANTHER" id="PTHR12879">
    <property type="entry name" value="SPHINGOLIPID DELTA 4 DESATURASE/C-4 HYDROXYLASE PROTEIN DES2"/>
    <property type="match status" value="1"/>
</dbReference>
<dbReference type="GO" id="GO:0016020">
    <property type="term" value="C:membrane"/>
    <property type="evidence" value="ECO:0007669"/>
    <property type="project" value="GOC"/>
</dbReference>
<reference evidence="3" key="2">
    <citation type="submission" date="2020-09" db="EMBL/GenBank/DDBJ databases">
        <authorList>
            <person name="Sun Q."/>
            <person name="Zhou Y."/>
        </authorList>
    </citation>
    <scope>NUCLEOTIDE SEQUENCE</scope>
    <source>
        <strain evidence="3">CGMCC 1.3617</strain>
    </source>
</reference>
<reference evidence="3" key="1">
    <citation type="journal article" date="2014" name="Int. J. Syst. Evol. Microbiol.">
        <title>Complete genome sequence of Corynebacterium casei LMG S-19264T (=DSM 44701T), isolated from a smear-ripened cheese.</title>
        <authorList>
            <consortium name="US DOE Joint Genome Institute (JGI-PGF)"/>
            <person name="Walter F."/>
            <person name="Albersmeier A."/>
            <person name="Kalinowski J."/>
            <person name="Ruckert C."/>
        </authorList>
    </citation>
    <scope>NUCLEOTIDE SEQUENCE</scope>
    <source>
        <strain evidence="3">CGMCC 1.3617</strain>
    </source>
</reference>
<keyword evidence="1" id="KW-1133">Transmembrane helix</keyword>
<evidence type="ECO:0000259" key="2">
    <source>
        <dbReference type="Pfam" id="PF00487"/>
    </source>
</evidence>
<name>A0A917KQN0_9PROT</name>
<dbReference type="Pfam" id="PF00487">
    <property type="entry name" value="FA_desaturase"/>
    <property type="match status" value="1"/>
</dbReference>
<dbReference type="GO" id="GO:0046513">
    <property type="term" value="P:ceramide biosynthetic process"/>
    <property type="evidence" value="ECO:0007669"/>
    <property type="project" value="TreeGrafter"/>
</dbReference>
<dbReference type="Proteomes" id="UP000661507">
    <property type="component" value="Unassembled WGS sequence"/>
</dbReference>
<organism evidence="3 4">
    <name type="scientific">Neoroseomonas lacus</name>
    <dbReference type="NCBI Taxonomy" id="287609"/>
    <lineage>
        <taxon>Bacteria</taxon>
        <taxon>Pseudomonadati</taxon>
        <taxon>Pseudomonadota</taxon>
        <taxon>Alphaproteobacteria</taxon>
        <taxon>Acetobacterales</taxon>
        <taxon>Acetobacteraceae</taxon>
        <taxon>Neoroseomonas</taxon>
    </lineage>
</organism>
<keyword evidence="4" id="KW-1185">Reference proteome</keyword>
<accession>A0A917KQN0</accession>
<dbReference type="GO" id="GO:0042284">
    <property type="term" value="F:sphingolipid delta-4 desaturase activity"/>
    <property type="evidence" value="ECO:0007669"/>
    <property type="project" value="TreeGrafter"/>
</dbReference>
<gene>
    <name evidence="3" type="ORF">GCM10011320_35970</name>
</gene>
<sequence length="302" mass="33291">MTATAIAPKPREMMHLNTRSDARGAARAALHLALILGSGGLIAVAPGLLVLPAMLVMGIVQAALFAPFHETSHYTAFKSRRANAVVGWIAGLPALHNWHFYQQFHLAHHKHTQDPALDPEAYPGPPTTLAGYLLRATGFFHWKARIEVWVRAWRGDMSAYGAFLHDATAPRVIASVRASSTLTVALAVLAGLMFGWGAVLLYWIGPQLLGQPVLRLYLLAEHTGCSEDANGLTNTRTMMTHPAVRLLMWNMPFHAEHHLYPFIPFHRLAEAHGLLREKLAFVGEGYAAFNQELVQRLRAGRV</sequence>
<dbReference type="AlphaFoldDB" id="A0A917KQN0"/>
<proteinExistence type="predicted"/>
<dbReference type="PANTHER" id="PTHR12879:SF8">
    <property type="entry name" value="SPHINGOLIPID DELTA(4)-DESATURASE DES1"/>
    <property type="match status" value="1"/>
</dbReference>
<dbReference type="InterPro" id="IPR005804">
    <property type="entry name" value="FA_desaturase_dom"/>
</dbReference>
<evidence type="ECO:0000256" key="1">
    <source>
        <dbReference type="SAM" id="Phobius"/>
    </source>
</evidence>
<keyword evidence="1" id="KW-0812">Transmembrane</keyword>
<dbReference type="EMBL" id="BMKW01000009">
    <property type="protein sequence ID" value="GGJ25409.1"/>
    <property type="molecule type" value="Genomic_DNA"/>
</dbReference>
<comment type="caution">
    <text evidence="3">The sequence shown here is derived from an EMBL/GenBank/DDBJ whole genome shotgun (WGS) entry which is preliminary data.</text>
</comment>
<keyword evidence="1" id="KW-0472">Membrane</keyword>
<feature type="domain" description="Fatty acid desaturase" evidence="2">
    <location>
        <begin position="48"/>
        <end position="286"/>
    </location>
</feature>
<protein>
    <submittedName>
        <fullName evidence="3">Hydrocarbon oxygenase MocD</fullName>
    </submittedName>
</protein>
<evidence type="ECO:0000313" key="3">
    <source>
        <dbReference type="EMBL" id="GGJ25409.1"/>
    </source>
</evidence>
<feature type="transmembrane region" description="Helical" evidence="1">
    <location>
        <begin position="181"/>
        <end position="204"/>
    </location>
</feature>
<feature type="transmembrane region" description="Helical" evidence="1">
    <location>
        <begin position="24"/>
        <end position="43"/>
    </location>
</feature>
<evidence type="ECO:0000313" key="4">
    <source>
        <dbReference type="Proteomes" id="UP000661507"/>
    </source>
</evidence>